<dbReference type="InterPro" id="IPR033118">
    <property type="entry name" value="EXPERA"/>
</dbReference>
<protein>
    <recommendedName>
        <fullName evidence="8">EXPERA domain-containing protein</fullName>
    </recommendedName>
</protein>
<evidence type="ECO:0000256" key="5">
    <source>
        <dbReference type="ARBA" id="ARBA00023136"/>
    </source>
</evidence>
<dbReference type="AlphaFoldDB" id="A0A177A3X6"/>
<organism evidence="9">
    <name type="scientific">Pseudogymnoascus destructans</name>
    <dbReference type="NCBI Taxonomy" id="655981"/>
    <lineage>
        <taxon>Eukaryota</taxon>
        <taxon>Fungi</taxon>
        <taxon>Dikarya</taxon>
        <taxon>Ascomycota</taxon>
        <taxon>Pezizomycotina</taxon>
        <taxon>Leotiomycetes</taxon>
        <taxon>Thelebolales</taxon>
        <taxon>Thelebolaceae</taxon>
        <taxon>Pseudogymnoascus</taxon>
    </lineage>
</organism>
<dbReference type="PROSITE" id="PS51751">
    <property type="entry name" value="EXPERA"/>
    <property type="match status" value="1"/>
</dbReference>
<accession>A0A177A3X6</accession>
<feature type="transmembrane region" description="Helical" evidence="7">
    <location>
        <begin position="114"/>
        <end position="132"/>
    </location>
</feature>
<evidence type="ECO:0000256" key="2">
    <source>
        <dbReference type="ARBA" id="ARBA00008337"/>
    </source>
</evidence>
<evidence type="ECO:0000256" key="1">
    <source>
        <dbReference type="ARBA" id="ARBA00004141"/>
    </source>
</evidence>
<comment type="similarity">
    <text evidence="2">Belongs to the EBP family.</text>
</comment>
<gene>
    <name evidence="9" type="ORF">VC83_07768</name>
</gene>
<dbReference type="OrthoDB" id="5415655at2759"/>
<evidence type="ECO:0000256" key="6">
    <source>
        <dbReference type="PROSITE-ProRule" id="PRU01087"/>
    </source>
</evidence>
<evidence type="ECO:0000256" key="7">
    <source>
        <dbReference type="SAM" id="Phobius"/>
    </source>
</evidence>
<evidence type="ECO:0000259" key="8">
    <source>
        <dbReference type="PROSITE" id="PS51751"/>
    </source>
</evidence>
<keyword evidence="3 6" id="KW-0812">Transmembrane</keyword>
<dbReference type="VEuPathDB" id="FungiDB:GMDG_05425"/>
<evidence type="ECO:0000256" key="3">
    <source>
        <dbReference type="ARBA" id="ARBA00022692"/>
    </source>
</evidence>
<dbReference type="RefSeq" id="XP_024321082.1">
    <property type="nucleotide sequence ID" value="XM_024471333.1"/>
</dbReference>
<dbReference type="Proteomes" id="UP000077154">
    <property type="component" value="Unassembled WGS sequence"/>
</dbReference>
<dbReference type="GeneID" id="36290812"/>
<dbReference type="PANTHER" id="PTHR14207">
    <property type="entry name" value="STEROL ISOMERASE"/>
    <property type="match status" value="1"/>
</dbReference>
<proteinExistence type="inferred from homology"/>
<dbReference type="GO" id="GO:0016125">
    <property type="term" value="P:sterol metabolic process"/>
    <property type="evidence" value="ECO:0007669"/>
    <property type="project" value="InterPro"/>
</dbReference>
<dbReference type="Pfam" id="PF05241">
    <property type="entry name" value="EBP"/>
    <property type="match status" value="1"/>
</dbReference>
<feature type="transmembrane region" description="Helical" evidence="7">
    <location>
        <begin position="86"/>
        <end position="107"/>
    </location>
</feature>
<keyword evidence="5 6" id="KW-0472">Membrane</keyword>
<feature type="transmembrane region" description="Helical" evidence="7">
    <location>
        <begin position="226"/>
        <end position="245"/>
    </location>
</feature>
<evidence type="ECO:0000256" key="4">
    <source>
        <dbReference type="ARBA" id="ARBA00022989"/>
    </source>
</evidence>
<reference evidence="9" key="1">
    <citation type="submission" date="2016-03" db="EMBL/GenBank/DDBJ databases">
        <title>Updated assembly of Pseudogymnoascus destructans, the fungus causing white-nose syndrome of bats.</title>
        <authorList>
            <person name="Palmer J.M."/>
            <person name="Drees K.P."/>
            <person name="Foster J.T."/>
            <person name="Lindner D.L."/>
        </authorList>
    </citation>
    <scope>NUCLEOTIDE SEQUENCE [LARGE SCALE GENOMIC DNA]</scope>
    <source>
        <strain evidence="9">20631-21</strain>
    </source>
</reference>
<dbReference type="InterPro" id="IPR007905">
    <property type="entry name" value="EBP"/>
</dbReference>
<feature type="transmembrane region" description="Helical" evidence="7">
    <location>
        <begin position="265"/>
        <end position="287"/>
    </location>
</feature>
<evidence type="ECO:0000313" key="9">
    <source>
        <dbReference type="EMBL" id="OAF55783.1"/>
    </source>
</evidence>
<dbReference type="PANTHER" id="PTHR14207:SF1">
    <property type="entry name" value="EMOPAMIL-BINDING PROTEIN-LIKE"/>
    <property type="match status" value="1"/>
</dbReference>
<keyword evidence="4 6" id="KW-1133">Transmembrane helix</keyword>
<feature type="transmembrane region" description="Helical" evidence="7">
    <location>
        <begin position="197"/>
        <end position="219"/>
    </location>
</feature>
<feature type="domain" description="EXPERA" evidence="8">
    <location>
        <begin position="114"/>
        <end position="283"/>
    </location>
</feature>
<dbReference type="EMBL" id="KV441407">
    <property type="protein sequence ID" value="OAF55783.1"/>
    <property type="molecule type" value="Genomic_DNA"/>
</dbReference>
<dbReference type="GO" id="GO:0016020">
    <property type="term" value="C:membrane"/>
    <property type="evidence" value="ECO:0007669"/>
    <property type="project" value="UniProtKB-SubCell"/>
</dbReference>
<comment type="subcellular location">
    <subcellularLocation>
        <location evidence="1">Membrane</location>
        <topology evidence="1">Multi-pass membrane protein</topology>
    </subcellularLocation>
</comment>
<name>A0A177A3X6_9PEZI</name>
<dbReference type="GO" id="GO:0047750">
    <property type="term" value="F:cholestenol delta-isomerase activity"/>
    <property type="evidence" value="ECO:0007669"/>
    <property type="project" value="InterPro"/>
</dbReference>
<dbReference type="GO" id="GO:0005783">
    <property type="term" value="C:endoplasmic reticulum"/>
    <property type="evidence" value="ECO:0007669"/>
    <property type="project" value="TreeGrafter"/>
</dbReference>
<sequence length="317" mass="35072">MSCAADRARASGLVFFPSVWGISKTPNLLGYSTFFPKALTTTSIASPAIVDIYHQAFLDHTHKASPTMSSQPPTSVAELLADRTTVLSFSLVLALIVSAYVLSLATLRRGTSCALRFLFIWHAFDALIHFIFEGSFLYNALFTYVSLPSFATAAPNWLGYTDRLYGSNFGGPENHLAALWRVYAQADSRWGGADATVVSIELLTVLLAGPVAAYVAILIARGDARASIWMIALAVAELYGGFMTFAPEWLTGSPSLDTSNWVFTWVYLFFFNTLWVWIPMYAIYVSYKDICNAFDVRTEVIVASEQKLKREESKKAR</sequence>